<feature type="region of interest" description="Disordered" evidence="1">
    <location>
        <begin position="90"/>
        <end position="134"/>
    </location>
</feature>
<evidence type="ECO:0000313" key="3">
    <source>
        <dbReference type="Proteomes" id="UP000694568"/>
    </source>
</evidence>
<dbReference type="Proteomes" id="UP000694568">
    <property type="component" value="Unplaced"/>
</dbReference>
<dbReference type="AlphaFoldDB" id="A0A8D0AVU0"/>
<name>A0A8D0AVU0_SANLU</name>
<feature type="compositionally biased region" description="Basic and acidic residues" evidence="1">
    <location>
        <begin position="90"/>
        <end position="104"/>
    </location>
</feature>
<reference evidence="2" key="1">
    <citation type="submission" date="2025-08" db="UniProtKB">
        <authorList>
            <consortium name="Ensembl"/>
        </authorList>
    </citation>
    <scope>IDENTIFICATION</scope>
</reference>
<evidence type="ECO:0000313" key="2">
    <source>
        <dbReference type="Ensembl" id="ENSSLUP00000060611.1"/>
    </source>
</evidence>
<keyword evidence="3" id="KW-1185">Reference proteome</keyword>
<sequence length="134" mass="14875">MASQFPETSPVKSALHYILPTPHTSLRLSTAILSISPVDFLSFNISGEELSEIATFDPSTFACRRNSPPNHPSFKCVRLTKSGPIEIDLPRLPRREKQKARQEDDTQAESSINTIPGDQKIVSATSLMTQDHQQ</sequence>
<feature type="compositionally biased region" description="Polar residues" evidence="1">
    <location>
        <begin position="108"/>
        <end position="134"/>
    </location>
</feature>
<proteinExistence type="predicted"/>
<accession>A0A8D0AVU0</accession>
<protein>
    <submittedName>
        <fullName evidence="2">Uncharacterized protein</fullName>
    </submittedName>
</protein>
<evidence type="ECO:0000256" key="1">
    <source>
        <dbReference type="SAM" id="MobiDB-lite"/>
    </source>
</evidence>
<reference evidence="2" key="2">
    <citation type="submission" date="2025-09" db="UniProtKB">
        <authorList>
            <consortium name="Ensembl"/>
        </authorList>
    </citation>
    <scope>IDENTIFICATION</scope>
</reference>
<dbReference type="Ensembl" id="ENSSLUT00000062319.1">
    <property type="protein sequence ID" value="ENSSLUP00000060611.1"/>
    <property type="gene ID" value="ENSSLUG00000025834.1"/>
</dbReference>
<organism evidence="2 3">
    <name type="scientific">Sander lucioperca</name>
    <name type="common">Pike-perch</name>
    <name type="synonym">Perca lucioperca</name>
    <dbReference type="NCBI Taxonomy" id="283035"/>
    <lineage>
        <taxon>Eukaryota</taxon>
        <taxon>Metazoa</taxon>
        <taxon>Chordata</taxon>
        <taxon>Craniata</taxon>
        <taxon>Vertebrata</taxon>
        <taxon>Euteleostomi</taxon>
        <taxon>Actinopterygii</taxon>
        <taxon>Neopterygii</taxon>
        <taxon>Teleostei</taxon>
        <taxon>Neoteleostei</taxon>
        <taxon>Acanthomorphata</taxon>
        <taxon>Eupercaria</taxon>
        <taxon>Perciformes</taxon>
        <taxon>Percoidei</taxon>
        <taxon>Percidae</taxon>
        <taxon>Luciopercinae</taxon>
        <taxon>Sander</taxon>
    </lineage>
</organism>